<evidence type="ECO:0000256" key="6">
    <source>
        <dbReference type="ARBA" id="ARBA00023136"/>
    </source>
</evidence>
<feature type="transmembrane region" description="Helical" evidence="7">
    <location>
        <begin position="173"/>
        <end position="193"/>
    </location>
</feature>
<keyword evidence="6 7" id="KW-0472">Membrane</keyword>
<name>A0ABT1DS05_9ACTN</name>
<evidence type="ECO:0000256" key="5">
    <source>
        <dbReference type="ARBA" id="ARBA00022989"/>
    </source>
</evidence>
<dbReference type="RefSeq" id="WP_253239670.1">
    <property type="nucleotide sequence ID" value="NZ_JAMYJR010000026.1"/>
</dbReference>
<feature type="transmembrane region" description="Helical" evidence="7">
    <location>
        <begin position="56"/>
        <end position="77"/>
    </location>
</feature>
<feature type="transmembrane region" description="Helical" evidence="7">
    <location>
        <begin position="302"/>
        <end position="320"/>
    </location>
</feature>
<dbReference type="InterPro" id="IPR032816">
    <property type="entry name" value="VTT_dom"/>
</dbReference>
<evidence type="ECO:0000313" key="9">
    <source>
        <dbReference type="EMBL" id="MCO8273600.1"/>
    </source>
</evidence>
<dbReference type="EMBL" id="JAMYJR010000026">
    <property type="protein sequence ID" value="MCO8273600.1"/>
    <property type="molecule type" value="Genomic_DNA"/>
</dbReference>
<evidence type="ECO:0000256" key="4">
    <source>
        <dbReference type="ARBA" id="ARBA00022692"/>
    </source>
</evidence>
<feature type="transmembrane region" description="Helical" evidence="7">
    <location>
        <begin position="271"/>
        <end position="290"/>
    </location>
</feature>
<dbReference type="Pfam" id="PF09335">
    <property type="entry name" value="VTT_dom"/>
    <property type="match status" value="1"/>
</dbReference>
<evidence type="ECO:0000256" key="3">
    <source>
        <dbReference type="ARBA" id="ARBA00022475"/>
    </source>
</evidence>
<feature type="transmembrane region" description="Helical" evidence="7">
    <location>
        <begin position="413"/>
        <end position="434"/>
    </location>
</feature>
<feature type="transmembrane region" description="Helical" evidence="7">
    <location>
        <begin position="143"/>
        <end position="161"/>
    </location>
</feature>
<feature type="transmembrane region" description="Helical" evidence="7">
    <location>
        <begin position="7"/>
        <end position="36"/>
    </location>
</feature>
<dbReference type="InterPro" id="IPR032818">
    <property type="entry name" value="DedA-like"/>
</dbReference>
<keyword evidence="3" id="KW-1003">Cell membrane</keyword>
<feature type="transmembrane region" description="Helical" evidence="7">
    <location>
        <begin position="388"/>
        <end position="407"/>
    </location>
</feature>
<organism evidence="9 10">
    <name type="scientific">Paractinoplanes aksuensis</name>
    <dbReference type="NCBI Taxonomy" id="2939490"/>
    <lineage>
        <taxon>Bacteria</taxon>
        <taxon>Bacillati</taxon>
        <taxon>Actinomycetota</taxon>
        <taxon>Actinomycetes</taxon>
        <taxon>Micromonosporales</taxon>
        <taxon>Micromonosporaceae</taxon>
        <taxon>Paractinoplanes</taxon>
    </lineage>
</organism>
<keyword evidence="4 7" id="KW-0812">Transmembrane</keyword>
<accession>A0ABT1DS05</accession>
<evidence type="ECO:0000256" key="7">
    <source>
        <dbReference type="SAM" id="Phobius"/>
    </source>
</evidence>
<evidence type="ECO:0000256" key="2">
    <source>
        <dbReference type="ARBA" id="ARBA00010792"/>
    </source>
</evidence>
<feature type="transmembrane region" description="Helical" evidence="7">
    <location>
        <begin position="355"/>
        <end position="376"/>
    </location>
</feature>
<keyword evidence="5 7" id="KW-1133">Transmembrane helix</keyword>
<evidence type="ECO:0000259" key="8">
    <source>
        <dbReference type="Pfam" id="PF09335"/>
    </source>
</evidence>
<keyword evidence="10" id="KW-1185">Reference proteome</keyword>
<dbReference type="PANTHER" id="PTHR30353">
    <property type="entry name" value="INNER MEMBRANE PROTEIN DEDA-RELATED"/>
    <property type="match status" value="1"/>
</dbReference>
<proteinExistence type="inferred from homology"/>
<comment type="caution">
    <text evidence="9">The sequence shown here is derived from an EMBL/GenBank/DDBJ whole genome shotgun (WGS) entry which is preliminary data.</text>
</comment>
<gene>
    <name evidence="9" type="ORF">M1L60_23685</name>
</gene>
<comment type="subcellular location">
    <subcellularLocation>
        <location evidence="1">Cell membrane</location>
        <topology evidence="1">Multi-pass membrane protein</topology>
    </subcellularLocation>
</comment>
<feature type="transmembrane region" description="Helical" evidence="7">
    <location>
        <begin position="214"/>
        <end position="236"/>
    </location>
</feature>
<protein>
    <submittedName>
        <fullName evidence="9">DedA family protein</fullName>
    </submittedName>
</protein>
<evidence type="ECO:0000256" key="1">
    <source>
        <dbReference type="ARBA" id="ARBA00004651"/>
    </source>
</evidence>
<feature type="domain" description="VTT" evidence="8">
    <location>
        <begin position="36"/>
        <end position="152"/>
    </location>
</feature>
<evidence type="ECO:0000313" key="10">
    <source>
        <dbReference type="Proteomes" id="UP001523369"/>
    </source>
</evidence>
<dbReference type="PANTHER" id="PTHR30353:SF15">
    <property type="entry name" value="INNER MEMBRANE PROTEIN YABI"/>
    <property type="match status" value="1"/>
</dbReference>
<dbReference type="Proteomes" id="UP001523369">
    <property type="component" value="Unassembled WGS sequence"/>
</dbReference>
<comment type="similarity">
    <text evidence="2">Belongs to the DedA family.</text>
</comment>
<reference evidence="9 10" key="1">
    <citation type="submission" date="2022-06" db="EMBL/GenBank/DDBJ databases">
        <title>New Species of the Genus Actinoplanes, ActinopZanes ferrugineus.</title>
        <authorList>
            <person name="Ding P."/>
        </authorList>
    </citation>
    <scope>NUCLEOTIDE SEQUENCE [LARGE SCALE GENOMIC DNA]</scope>
    <source>
        <strain evidence="9 10">TRM88003</strain>
    </source>
</reference>
<sequence length="448" mass="46522">MQTVGDLIGALPAGLVLVVVAALVAAEAALLAGLVLPSATALVALGLLANEGVVGIGPAVLVATGAAVLGGTGGYFAGRRRGPRAQWVKERHWQRAERIFDKHGGRAVFFGQWVVGARTLVPRLAGMNGVPYRRFATWHSPAAVGWALWLVLGSYLAGASYDVLAARAGRAGGALAVLTALLVVLVLAGRWLGGHPPRPLPWTPLKFDGPLPRVLVSLGALVLLATFLVAVTPLIVKLSGLSAADDAVTEWARGQWTSDGYLVAVELATSVNPEVLLGVTAVVALAHAWWRRARLLDGLAPLAPMAVLVLVLAVISPPSWQSRPEVLFPSAFEYDGPMPLVVRGAGAALGDAGPALAALASGQVAMLAAVAGLLTWLLTRRLTWPRRVAVGTVAAAVLTVCAGSWVYLGWASLSSTIAALLLGVAWAVFNAAVWSSRRQESRVLEPVP</sequence>